<accession>A0A8H7QB15</accession>
<feature type="compositionally biased region" description="Polar residues" evidence="1">
    <location>
        <begin position="59"/>
        <end position="69"/>
    </location>
</feature>
<feature type="region of interest" description="Disordered" evidence="1">
    <location>
        <begin position="1"/>
        <end position="23"/>
    </location>
</feature>
<protein>
    <submittedName>
        <fullName evidence="2">Uncharacterized protein</fullName>
    </submittedName>
</protein>
<dbReference type="AlphaFoldDB" id="A0A8H7QB15"/>
<keyword evidence="3" id="KW-1185">Reference proteome</keyword>
<dbReference type="Proteomes" id="UP000612746">
    <property type="component" value="Unassembled WGS sequence"/>
</dbReference>
<sequence>MYYGIRGCRSVSKRKQKGQPEDAARTILSYRSSLSRAFMIPENQSISCTKGETPWDVQYVSSTPSIPSKQNDKGEIDNIP</sequence>
<evidence type="ECO:0000313" key="2">
    <source>
        <dbReference type="EMBL" id="KAG2189222.1"/>
    </source>
</evidence>
<evidence type="ECO:0000313" key="3">
    <source>
        <dbReference type="Proteomes" id="UP000612746"/>
    </source>
</evidence>
<evidence type="ECO:0000256" key="1">
    <source>
        <dbReference type="SAM" id="MobiDB-lite"/>
    </source>
</evidence>
<name>A0A8H7QB15_9FUNG</name>
<reference evidence="2" key="1">
    <citation type="submission" date="2020-12" db="EMBL/GenBank/DDBJ databases">
        <title>Metabolic potential, ecology and presence of endohyphal bacteria is reflected in genomic diversity of Mucoromycotina.</title>
        <authorList>
            <person name="Muszewska A."/>
            <person name="Okrasinska A."/>
            <person name="Steczkiewicz K."/>
            <person name="Drgas O."/>
            <person name="Orlowska M."/>
            <person name="Perlinska-Lenart U."/>
            <person name="Aleksandrzak-Piekarczyk T."/>
            <person name="Szatraj K."/>
            <person name="Zielenkiewicz U."/>
            <person name="Pilsyk S."/>
            <person name="Malc E."/>
            <person name="Mieczkowski P."/>
            <person name="Kruszewska J.S."/>
            <person name="Biernat P."/>
            <person name="Pawlowska J."/>
        </authorList>
    </citation>
    <scope>NUCLEOTIDE SEQUENCE</scope>
    <source>
        <strain evidence="2">WA0000051536</strain>
    </source>
</reference>
<dbReference type="EMBL" id="JAEPRA010000001">
    <property type="protein sequence ID" value="KAG2189222.1"/>
    <property type="molecule type" value="Genomic_DNA"/>
</dbReference>
<feature type="region of interest" description="Disordered" evidence="1">
    <location>
        <begin position="59"/>
        <end position="80"/>
    </location>
</feature>
<organism evidence="2 3">
    <name type="scientific">Umbelopsis vinacea</name>
    <dbReference type="NCBI Taxonomy" id="44442"/>
    <lineage>
        <taxon>Eukaryota</taxon>
        <taxon>Fungi</taxon>
        <taxon>Fungi incertae sedis</taxon>
        <taxon>Mucoromycota</taxon>
        <taxon>Mucoromycotina</taxon>
        <taxon>Umbelopsidomycetes</taxon>
        <taxon>Umbelopsidales</taxon>
        <taxon>Umbelopsidaceae</taxon>
        <taxon>Umbelopsis</taxon>
    </lineage>
</organism>
<comment type="caution">
    <text evidence="2">The sequence shown here is derived from an EMBL/GenBank/DDBJ whole genome shotgun (WGS) entry which is preliminary data.</text>
</comment>
<proteinExistence type="predicted"/>
<feature type="compositionally biased region" description="Basic and acidic residues" evidence="1">
    <location>
        <begin position="70"/>
        <end position="80"/>
    </location>
</feature>
<gene>
    <name evidence="2" type="ORF">INT44_004364</name>
</gene>